<feature type="binding site" evidence="5">
    <location>
        <position position="91"/>
    </location>
    <ligand>
        <name>UTP</name>
        <dbReference type="ChEBI" id="CHEBI:46398"/>
    </ligand>
</feature>
<feature type="binding site" evidence="5">
    <location>
        <position position="156"/>
    </location>
    <ligand>
        <name>UTP</name>
        <dbReference type="ChEBI" id="CHEBI:46398"/>
    </ligand>
</feature>
<comment type="similarity">
    <text evidence="1">Belongs to the UDPGP type 1 family.</text>
</comment>
<sequence>MSNAGLQAAIEKMEAKGVAPAAIRVFSRFYQQLEEGESGIIREDSIRPYLDPPLLDDIEVDPAAASSALDKTVIIKLNGGLGTSMGLDRAKTLLEVRDGLTFLDLIVRQVLAARGEHHARLPLLFMNSFRTEADTLHYLQKYPELEVPGIPLSFMQNQEPKLRADDLTPVEWEADPSLEWCPPGHGDLYTALLSSGILDLLLEQGFAYACVSNGDNLGAAPNAQIAGWFAASGAPYAAELCRRTINDKKGGHLAIRKSDNQLVLRDTAQTAPEEMDFFTDEFRHPFFHTNNLWFDLRKLKATLDEREGVLGLPLIRNDKTVDPTDSSSTPVIQIESAMGAAIEVFPGATAICVGRDRFLPVKTTNELLLLRSDVYDLSPEGRLETTTDKTPEIDLTSSYYKTVQAFDQRIPSAPSLRKAESLRVQGDWVFEPGVVVEGSLVLGPEGGVVTKRKTLL</sequence>
<dbReference type="AlphaFoldDB" id="A0A6N7W700"/>
<evidence type="ECO:0000256" key="2">
    <source>
        <dbReference type="ARBA" id="ARBA00022679"/>
    </source>
</evidence>
<dbReference type="InterPro" id="IPR016267">
    <property type="entry name" value="UDPGP_trans"/>
</dbReference>
<proteinExistence type="inferred from homology"/>
<dbReference type="EMBL" id="VULO01000005">
    <property type="protein sequence ID" value="MSS84212.1"/>
    <property type="molecule type" value="Genomic_DNA"/>
</dbReference>
<feature type="binding site" evidence="5">
    <location>
        <position position="184"/>
    </location>
    <ligand>
        <name>UTP</name>
        <dbReference type="ChEBI" id="CHEBI:46398"/>
    </ligand>
</feature>
<dbReference type="Pfam" id="PF01704">
    <property type="entry name" value="UDPGP"/>
    <property type="match status" value="1"/>
</dbReference>
<feature type="binding site" evidence="5">
    <location>
        <position position="362"/>
    </location>
    <ligand>
        <name>UTP</name>
        <dbReference type="ChEBI" id="CHEBI:46398"/>
    </ligand>
</feature>
<evidence type="ECO:0000256" key="1">
    <source>
        <dbReference type="ARBA" id="ARBA00010401"/>
    </source>
</evidence>
<dbReference type="Gene3D" id="2.160.10.10">
    <property type="entry name" value="Hexapeptide repeat proteins"/>
    <property type="match status" value="1"/>
</dbReference>
<organism evidence="6 7">
    <name type="scientific">Scrofimicrobium canadense</name>
    <dbReference type="NCBI Taxonomy" id="2652290"/>
    <lineage>
        <taxon>Bacteria</taxon>
        <taxon>Bacillati</taxon>
        <taxon>Actinomycetota</taxon>
        <taxon>Actinomycetes</taxon>
        <taxon>Actinomycetales</taxon>
        <taxon>Actinomycetaceae</taxon>
        <taxon>Scrofimicrobium</taxon>
    </lineage>
</organism>
<feature type="binding site" evidence="5">
    <location>
        <position position="215"/>
    </location>
    <ligand>
        <name>UTP</name>
        <dbReference type="ChEBI" id="CHEBI:46398"/>
    </ligand>
</feature>
<dbReference type="PANTHER" id="PTHR43511">
    <property type="match status" value="1"/>
</dbReference>
<evidence type="ECO:0000313" key="6">
    <source>
        <dbReference type="EMBL" id="MSS84212.1"/>
    </source>
</evidence>
<feature type="binding site" evidence="4">
    <location>
        <position position="185"/>
    </location>
    <ligand>
        <name>substrate</name>
    </ligand>
</feature>
<keyword evidence="2 6" id="KW-0808">Transferase</keyword>
<reference evidence="6 7" key="1">
    <citation type="submission" date="2019-08" db="EMBL/GenBank/DDBJ databases">
        <title>In-depth cultivation of the pig gut microbiome towards novel bacterial diversity and tailored functional studies.</title>
        <authorList>
            <person name="Wylensek D."/>
            <person name="Hitch T.C.A."/>
            <person name="Clavel T."/>
        </authorList>
    </citation>
    <scope>NUCLEOTIDE SEQUENCE [LARGE SCALE GENOMIC DNA]</scope>
    <source>
        <strain evidence="6 7">WB03_NA08</strain>
    </source>
</reference>
<dbReference type="Proteomes" id="UP000470875">
    <property type="component" value="Unassembled WGS sequence"/>
</dbReference>
<gene>
    <name evidence="6" type="ORF">FYJ24_05415</name>
</gene>
<dbReference type="InterPro" id="IPR029044">
    <property type="entry name" value="Nucleotide-diphossugar_trans"/>
</dbReference>
<dbReference type="PIRSF" id="PIRSF000806">
    <property type="entry name" value="UDPGP"/>
    <property type="match status" value="1"/>
</dbReference>
<dbReference type="GO" id="GO:0003983">
    <property type="term" value="F:UTP:glucose-1-phosphate uridylyltransferase activity"/>
    <property type="evidence" value="ECO:0007669"/>
    <property type="project" value="InterPro"/>
</dbReference>
<dbReference type="CDD" id="cd00897">
    <property type="entry name" value="UGPase_euk"/>
    <property type="match status" value="1"/>
</dbReference>
<dbReference type="SUPFAM" id="SSF53448">
    <property type="entry name" value="Nucleotide-diphospho-sugar transferases"/>
    <property type="match status" value="1"/>
</dbReference>
<protein>
    <submittedName>
        <fullName evidence="6">UTP--glucose-1-phosphate uridylyltransferase</fullName>
    </submittedName>
</protein>
<dbReference type="InterPro" id="IPR002618">
    <property type="entry name" value="UDPGP_fam"/>
</dbReference>
<evidence type="ECO:0000313" key="7">
    <source>
        <dbReference type="Proteomes" id="UP000470875"/>
    </source>
</evidence>
<evidence type="ECO:0000256" key="4">
    <source>
        <dbReference type="PIRSR" id="PIRSR000806-1"/>
    </source>
</evidence>
<comment type="caution">
    <text evidence="6">The sequence shown here is derived from an EMBL/GenBank/DDBJ whole genome shotgun (WGS) entry which is preliminary data.</text>
</comment>
<evidence type="ECO:0000256" key="3">
    <source>
        <dbReference type="ARBA" id="ARBA00022695"/>
    </source>
</evidence>
<dbReference type="Gene3D" id="3.90.550.10">
    <property type="entry name" value="Spore Coat Polysaccharide Biosynthesis Protein SpsA, Chain A"/>
    <property type="match status" value="1"/>
</dbReference>
<dbReference type="RefSeq" id="WP_154544331.1">
    <property type="nucleotide sequence ID" value="NZ_VULO01000005.1"/>
</dbReference>
<keyword evidence="7" id="KW-1185">Reference proteome</keyword>
<accession>A0A6N7W700</accession>
<name>A0A6N7W700_9ACTO</name>
<evidence type="ECO:0000256" key="5">
    <source>
        <dbReference type="PIRSR" id="PIRSR000806-2"/>
    </source>
</evidence>
<keyword evidence="3 6" id="KW-0548">Nucleotidyltransferase</keyword>
<dbReference type="GO" id="GO:0006011">
    <property type="term" value="P:UDP-alpha-D-glucose metabolic process"/>
    <property type="evidence" value="ECO:0007669"/>
    <property type="project" value="InterPro"/>
</dbReference>